<proteinExistence type="predicted"/>
<dbReference type="EMBL" id="JABELV010000157">
    <property type="protein sequence ID" value="KAG7529138.1"/>
    <property type="molecule type" value="Genomic_DNA"/>
</dbReference>
<organism evidence="1 2">
    <name type="scientific">Filobasidium floriforme</name>
    <dbReference type="NCBI Taxonomy" id="5210"/>
    <lineage>
        <taxon>Eukaryota</taxon>
        <taxon>Fungi</taxon>
        <taxon>Dikarya</taxon>
        <taxon>Basidiomycota</taxon>
        <taxon>Agaricomycotina</taxon>
        <taxon>Tremellomycetes</taxon>
        <taxon>Filobasidiales</taxon>
        <taxon>Filobasidiaceae</taxon>
        <taxon>Filobasidium</taxon>
    </lineage>
</organism>
<evidence type="ECO:0000313" key="2">
    <source>
        <dbReference type="Proteomes" id="UP000812966"/>
    </source>
</evidence>
<protein>
    <submittedName>
        <fullName evidence="1">Uncharacterized protein</fullName>
    </submittedName>
</protein>
<reference evidence="1" key="1">
    <citation type="submission" date="2020-04" db="EMBL/GenBank/DDBJ databases">
        <title>Analysis of mating type loci in Filobasidium floriforme.</title>
        <authorList>
            <person name="Nowrousian M."/>
        </authorList>
    </citation>
    <scope>NUCLEOTIDE SEQUENCE</scope>
    <source>
        <strain evidence="1">CBS 6242</strain>
    </source>
</reference>
<keyword evidence="2" id="KW-1185">Reference proteome</keyword>
<name>A0A8K0JG82_9TREE</name>
<comment type="caution">
    <text evidence="1">The sequence shown here is derived from an EMBL/GenBank/DDBJ whole genome shotgun (WGS) entry which is preliminary data.</text>
</comment>
<accession>A0A8K0JG82</accession>
<dbReference type="Proteomes" id="UP000812966">
    <property type="component" value="Unassembled WGS sequence"/>
</dbReference>
<gene>
    <name evidence="1" type="ORF">FFLO_05779</name>
</gene>
<evidence type="ECO:0000313" key="1">
    <source>
        <dbReference type="EMBL" id="KAG7529138.1"/>
    </source>
</evidence>
<sequence length="292" mass="33777">MSTFEPFQKNSDNVIRHCSIIFKLRQDGSVLLQLSEPKSGAVGCPIRYYFIQLRYFQDVYNASRSNILFDYGWPDSENIHSLDYANRQLLIFRTIKYHLLRDEAFQKTWREDSCDNSGVVASINGCFPARVWPKSSEGGESLRYDCGNKSEQRWMRLLIDEARVVENDPSDKHYWSTGCLEIVLGSASFLTDETQISCSISISGRTDDFTDYPSKRPRTMLTDECEDQNQADIDTLGFQEYRVIAYTKDILRINPNLEKEIRRLKLAYSGLPYLLRAKIHFTPIHSLVSFSL</sequence>
<dbReference type="AlphaFoldDB" id="A0A8K0JG82"/>